<feature type="domain" description="ABC1 atypical kinase-like" evidence="2">
    <location>
        <begin position="25"/>
        <end position="148"/>
    </location>
</feature>
<evidence type="ECO:0000256" key="1">
    <source>
        <dbReference type="ARBA" id="ARBA00009670"/>
    </source>
</evidence>
<dbReference type="InterPro" id="IPR011009">
    <property type="entry name" value="Kinase-like_dom_sf"/>
</dbReference>
<keyword evidence="3" id="KW-0418">Kinase</keyword>
<gene>
    <name evidence="3" type="ORF">HaLaN_16743</name>
</gene>
<keyword evidence="3" id="KW-0808">Transferase</keyword>
<dbReference type="Pfam" id="PF03109">
    <property type="entry name" value="ABC1"/>
    <property type="match status" value="1"/>
</dbReference>
<dbReference type="AlphaFoldDB" id="A0A699ZEQ0"/>
<proteinExistence type="inferred from homology"/>
<evidence type="ECO:0000259" key="2">
    <source>
        <dbReference type="Pfam" id="PF03109"/>
    </source>
</evidence>
<dbReference type="PANTHER" id="PTHR10566">
    <property type="entry name" value="CHAPERONE-ACTIVITY OF BC1 COMPLEX CABC1 -RELATED"/>
    <property type="match status" value="1"/>
</dbReference>
<comment type="caution">
    <text evidence="3">The sequence shown here is derived from an EMBL/GenBank/DDBJ whole genome shotgun (WGS) entry which is preliminary data.</text>
</comment>
<accession>A0A699ZEQ0</accession>
<dbReference type="Proteomes" id="UP000485058">
    <property type="component" value="Unassembled WGS sequence"/>
</dbReference>
<keyword evidence="4" id="KW-1185">Reference proteome</keyword>
<name>A0A699ZEQ0_HAELA</name>
<protein>
    <submittedName>
        <fullName evidence="3">Protein kinase domain-containing protein</fullName>
    </submittedName>
</protein>
<evidence type="ECO:0000313" key="4">
    <source>
        <dbReference type="Proteomes" id="UP000485058"/>
    </source>
</evidence>
<dbReference type="EMBL" id="BLLF01001514">
    <property type="protein sequence ID" value="GFH19740.1"/>
    <property type="molecule type" value="Genomic_DNA"/>
</dbReference>
<dbReference type="SUPFAM" id="SSF56112">
    <property type="entry name" value="Protein kinase-like (PK-like)"/>
    <property type="match status" value="1"/>
</dbReference>
<sequence length="365" mass="39321">MRQAAQLFSQLPGMSDSWASALDDWAEMDYQLEAHNTISFKQSIAGLQGVRVATVHQELTSRKGERLADSTASDVKALCSTLLNCYLIQLLETGLLHADPHPGNLMRTADGKIVILDFGLITEVSEDQRIALVEFIAHLTVEDWEGVALDLVKLGFMPDGMPPEILPHIAPVMEKVMGQLVKGGGLRNGISVTGIAAELSGAALNYKLCVPPYFALVVRAFCVIEGIALKVDPNYAIVQECMPYMSRRLLSDNNPRMRAALRQLLYGTGSRLDVARLSRMAQAAEHGSVLGSLLHGAAEEQGPVLNDALKDMLKLVFSKDGNYAQEILVEEAVAAVDALSREAIGEALRLVAGTATSLAALRGCS</sequence>
<dbReference type="InterPro" id="IPR050154">
    <property type="entry name" value="UbiB_kinase"/>
</dbReference>
<dbReference type="InterPro" id="IPR004147">
    <property type="entry name" value="ABC1_dom"/>
</dbReference>
<evidence type="ECO:0000313" key="3">
    <source>
        <dbReference type="EMBL" id="GFH19740.1"/>
    </source>
</evidence>
<dbReference type="PANTHER" id="PTHR10566:SF118">
    <property type="entry name" value="PROTEIN KINASE DOMAIN-CONTAINING PROTEIN"/>
    <property type="match status" value="1"/>
</dbReference>
<reference evidence="3 4" key="1">
    <citation type="submission" date="2020-02" db="EMBL/GenBank/DDBJ databases">
        <title>Draft genome sequence of Haematococcus lacustris strain NIES-144.</title>
        <authorList>
            <person name="Morimoto D."/>
            <person name="Nakagawa S."/>
            <person name="Yoshida T."/>
            <person name="Sawayama S."/>
        </authorList>
    </citation>
    <scope>NUCLEOTIDE SEQUENCE [LARGE SCALE GENOMIC DNA]</scope>
    <source>
        <strain evidence="3 4">NIES-144</strain>
    </source>
</reference>
<comment type="similarity">
    <text evidence="1">Belongs to the protein kinase superfamily. ADCK protein kinase family.</text>
</comment>
<dbReference type="Gene3D" id="1.10.510.10">
    <property type="entry name" value="Transferase(Phosphotransferase) domain 1"/>
    <property type="match status" value="1"/>
</dbReference>
<dbReference type="GO" id="GO:0016301">
    <property type="term" value="F:kinase activity"/>
    <property type="evidence" value="ECO:0007669"/>
    <property type="project" value="UniProtKB-KW"/>
</dbReference>
<organism evidence="3 4">
    <name type="scientific">Haematococcus lacustris</name>
    <name type="common">Green alga</name>
    <name type="synonym">Haematococcus pluvialis</name>
    <dbReference type="NCBI Taxonomy" id="44745"/>
    <lineage>
        <taxon>Eukaryota</taxon>
        <taxon>Viridiplantae</taxon>
        <taxon>Chlorophyta</taxon>
        <taxon>core chlorophytes</taxon>
        <taxon>Chlorophyceae</taxon>
        <taxon>CS clade</taxon>
        <taxon>Chlamydomonadales</taxon>
        <taxon>Haematococcaceae</taxon>
        <taxon>Haematococcus</taxon>
    </lineage>
</organism>